<sequence length="206" mass="23032">MATMNLVALEVLSLKEVTSWKLESSTARMGIIFLGDIYLGAVDGKRQYKRDVVAKDIELNECNVKIEVLEKDMLDLGKKMVEAQQLTKALEEGHKDNVEAISTIDFRIVMAINEAKVSRVEAFTNCQGKCKKVALQANQQLDEFGDFIERCERRDGIEDSINKLSSGHFLGATVPVSVKGIVSEPVDERTPIKDIPKKPFDNPLYN</sequence>
<keyword evidence="2" id="KW-1185">Reference proteome</keyword>
<organism evidence="1 2">
    <name type="scientific">Hibiscus sabdariffa</name>
    <name type="common">roselle</name>
    <dbReference type="NCBI Taxonomy" id="183260"/>
    <lineage>
        <taxon>Eukaryota</taxon>
        <taxon>Viridiplantae</taxon>
        <taxon>Streptophyta</taxon>
        <taxon>Embryophyta</taxon>
        <taxon>Tracheophyta</taxon>
        <taxon>Spermatophyta</taxon>
        <taxon>Magnoliopsida</taxon>
        <taxon>eudicotyledons</taxon>
        <taxon>Gunneridae</taxon>
        <taxon>Pentapetalae</taxon>
        <taxon>rosids</taxon>
        <taxon>malvids</taxon>
        <taxon>Malvales</taxon>
        <taxon>Malvaceae</taxon>
        <taxon>Malvoideae</taxon>
        <taxon>Hibiscus</taxon>
    </lineage>
</organism>
<accession>A0ABR2QZC6</accession>
<gene>
    <name evidence="1" type="ORF">V6N11_043202</name>
</gene>
<name>A0ABR2QZC6_9ROSI</name>
<evidence type="ECO:0000313" key="1">
    <source>
        <dbReference type="EMBL" id="KAK9005782.1"/>
    </source>
</evidence>
<reference evidence="1 2" key="1">
    <citation type="journal article" date="2024" name="G3 (Bethesda)">
        <title>Genome assembly of Hibiscus sabdariffa L. provides insights into metabolisms of medicinal natural products.</title>
        <authorList>
            <person name="Kim T."/>
        </authorList>
    </citation>
    <scope>NUCLEOTIDE SEQUENCE [LARGE SCALE GENOMIC DNA]</scope>
    <source>
        <strain evidence="1">TK-2024</strain>
        <tissue evidence="1">Old leaves</tissue>
    </source>
</reference>
<dbReference type="EMBL" id="JBBPBN010000030">
    <property type="protein sequence ID" value="KAK9005782.1"/>
    <property type="molecule type" value="Genomic_DNA"/>
</dbReference>
<evidence type="ECO:0000313" key="2">
    <source>
        <dbReference type="Proteomes" id="UP001396334"/>
    </source>
</evidence>
<dbReference type="Proteomes" id="UP001396334">
    <property type="component" value="Unassembled WGS sequence"/>
</dbReference>
<protein>
    <submittedName>
        <fullName evidence="1">Uncharacterized protein</fullName>
    </submittedName>
</protein>
<comment type="caution">
    <text evidence="1">The sequence shown here is derived from an EMBL/GenBank/DDBJ whole genome shotgun (WGS) entry which is preliminary data.</text>
</comment>
<proteinExistence type="predicted"/>